<name>M4FAM1_BRACM</name>
<dbReference type="AlphaFoldDB" id="M4FAM1"/>
<evidence type="ECO:0000313" key="3">
    <source>
        <dbReference type="Proteomes" id="UP000011750"/>
    </source>
</evidence>
<dbReference type="Proteomes" id="UP000011750">
    <property type="component" value="Chromosome A05"/>
</dbReference>
<dbReference type="Gramene" id="Bra038135.1">
    <property type="protein sequence ID" value="Bra038135.1-P"/>
    <property type="gene ID" value="Bra038135"/>
</dbReference>
<organism evidence="2 3">
    <name type="scientific">Brassica campestris</name>
    <name type="common">Field mustard</name>
    <dbReference type="NCBI Taxonomy" id="3711"/>
    <lineage>
        <taxon>Eukaryota</taxon>
        <taxon>Viridiplantae</taxon>
        <taxon>Streptophyta</taxon>
        <taxon>Embryophyta</taxon>
        <taxon>Tracheophyta</taxon>
        <taxon>Spermatophyta</taxon>
        <taxon>Magnoliopsida</taxon>
        <taxon>eudicotyledons</taxon>
        <taxon>Gunneridae</taxon>
        <taxon>Pentapetalae</taxon>
        <taxon>rosids</taxon>
        <taxon>malvids</taxon>
        <taxon>Brassicales</taxon>
        <taxon>Brassicaceae</taxon>
        <taxon>Brassiceae</taxon>
        <taxon>Brassica</taxon>
    </lineage>
</organism>
<feature type="compositionally biased region" description="Basic and acidic residues" evidence="1">
    <location>
        <begin position="216"/>
        <end position="231"/>
    </location>
</feature>
<sequence>MLRQIQATPSSSSNQFGTTFCPAVQRLSKKEEPTTSSQDKVYSNSREEDWSCGEIAQELLPEATRVNMRFLKRERQQFKPRGLWSQGVGNHWLSTSSLTIYPYTLSFRSSLSRARLCSPPEKALSAGVPLSGQLLRCSAFAPPALSLLSTRPPLSLRRKTPLSLKFRPTLSLSLTVVLSDSCGEKEDHREREAESWPLRERGVFRRRERGGLVERRLSAGGAKAEHRRSWPERGTPAERAFSGGEHNRADNVL</sequence>
<proteinExistence type="predicted"/>
<reference evidence="2 3" key="2">
    <citation type="journal article" date="2018" name="Hortic Res">
        <title>Improved Brassica rapa reference genome by single-molecule sequencing and chromosome conformation capture technologies.</title>
        <authorList>
            <person name="Zhang L."/>
            <person name="Cai X."/>
            <person name="Wu J."/>
            <person name="Liu M."/>
            <person name="Grob S."/>
            <person name="Cheng F."/>
            <person name="Liang J."/>
            <person name="Cai C."/>
            <person name="Liu Z."/>
            <person name="Liu B."/>
            <person name="Wang F."/>
            <person name="Li S."/>
            <person name="Liu F."/>
            <person name="Li X."/>
            <person name="Cheng L."/>
            <person name="Yang W."/>
            <person name="Li M.H."/>
            <person name="Grossniklaus U."/>
            <person name="Zheng H."/>
            <person name="Wang X."/>
        </authorList>
    </citation>
    <scope>NUCLEOTIDE SEQUENCE [LARGE SCALE GENOMIC DNA]</scope>
    <source>
        <strain evidence="2 3">cv. Chiifu-401-42</strain>
    </source>
</reference>
<dbReference type="HOGENOM" id="CLU_1099837_0_0_1"/>
<evidence type="ECO:0000313" key="2">
    <source>
        <dbReference type="EnsemblPlants" id="Bra038135.1-P"/>
    </source>
</evidence>
<dbReference type="EnsemblPlants" id="Bra038135.1">
    <property type="protein sequence ID" value="Bra038135.1-P"/>
    <property type="gene ID" value="Bra038135"/>
</dbReference>
<reference evidence="2" key="3">
    <citation type="submission" date="2023-03" db="UniProtKB">
        <authorList>
            <consortium name="EnsemblPlants"/>
        </authorList>
    </citation>
    <scope>IDENTIFICATION</scope>
    <source>
        <strain evidence="2">cv. Chiifu-401-42</strain>
    </source>
</reference>
<dbReference type="InParanoid" id="M4FAM1"/>
<reference evidence="2 3" key="1">
    <citation type="journal article" date="2011" name="Nat. Genet.">
        <title>The genome of the mesopolyploid crop species Brassica rapa.</title>
        <authorList>
            <consortium name="Brassica rapa Genome Sequencing Project Consortium"/>
            <person name="Wang X."/>
            <person name="Wang H."/>
            <person name="Wang J."/>
            <person name="Sun R."/>
            <person name="Wu J."/>
            <person name="Liu S."/>
            <person name="Bai Y."/>
            <person name="Mun J.H."/>
            <person name="Bancroft I."/>
            <person name="Cheng F."/>
            <person name="Huang S."/>
            <person name="Li X."/>
            <person name="Hua W."/>
            <person name="Wang J."/>
            <person name="Wang X."/>
            <person name="Freeling M."/>
            <person name="Pires J.C."/>
            <person name="Paterson A.H."/>
            <person name="Chalhoub B."/>
            <person name="Wang B."/>
            <person name="Hayward A."/>
            <person name="Sharpe A.G."/>
            <person name="Park B.S."/>
            <person name="Weisshaar B."/>
            <person name="Liu B."/>
            <person name="Li B."/>
            <person name="Liu B."/>
            <person name="Tong C."/>
            <person name="Song C."/>
            <person name="Duran C."/>
            <person name="Peng C."/>
            <person name="Geng C."/>
            <person name="Koh C."/>
            <person name="Lin C."/>
            <person name="Edwards D."/>
            <person name="Mu D."/>
            <person name="Shen D."/>
            <person name="Soumpourou E."/>
            <person name="Li F."/>
            <person name="Fraser F."/>
            <person name="Conant G."/>
            <person name="Lassalle G."/>
            <person name="King G.J."/>
            <person name="Bonnema G."/>
            <person name="Tang H."/>
            <person name="Wang H."/>
            <person name="Belcram H."/>
            <person name="Zhou H."/>
            <person name="Hirakawa H."/>
            <person name="Abe H."/>
            <person name="Guo H."/>
            <person name="Wang H."/>
            <person name="Jin H."/>
            <person name="Parkin I.A."/>
            <person name="Batley J."/>
            <person name="Kim J.S."/>
            <person name="Just J."/>
            <person name="Li J."/>
            <person name="Xu J."/>
            <person name="Deng J."/>
            <person name="Kim J.A."/>
            <person name="Li J."/>
            <person name="Yu J."/>
            <person name="Meng J."/>
            <person name="Wang J."/>
            <person name="Min J."/>
            <person name="Poulain J."/>
            <person name="Wang J."/>
            <person name="Hatakeyama K."/>
            <person name="Wu K."/>
            <person name="Wang L."/>
            <person name="Fang L."/>
            <person name="Trick M."/>
            <person name="Links M.G."/>
            <person name="Zhao M."/>
            <person name="Jin M."/>
            <person name="Ramchiary N."/>
            <person name="Drou N."/>
            <person name="Berkman P.J."/>
            <person name="Cai Q."/>
            <person name="Huang Q."/>
            <person name="Li R."/>
            <person name="Tabata S."/>
            <person name="Cheng S."/>
            <person name="Zhang S."/>
            <person name="Zhang S."/>
            <person name="Huang S."/>
            <person name="Sato S."/>
            <person name="Sun S."/>
            <person name="Kwon S.J."/>
            <person name="Choi S.R."/>
            <person name="Lee T.H."/>
            <person name="Fan W."/>
            <person name="Zhao X."/>
            <person name="Tan X."/>
            <person name="Xu X."/>
            <person name="Wang Y."/>
            <person name="Qiu Y."/>
            <person name="Yin Y."/>
            <person name="Li Y."/>
            <person name="Du Y."/>
            <person name="Liao Y."/>
            <person name="Lim Y."/>
            <person name="Narusaka Y."/>
            <person name="Wang Y."/>
            <person name="Wang Z."/>
            <person name="Li Z."/>
            <person name="Wang Z."/>
            <person name="Xiong Z."/>
            <person name="Zhang Z."/>
        </authorList>
    </citation>
    <scope>NUCLEOTIDE SEQUENCE [LARGE SCALE GENOMIC DNA]</scope>
    <source>
        <strain evidence="2 3">cv. Chiifu-401-42</strain>
    </source>
</reference>
<protein>
    <submittedName>
        <fullName evidence="2">Uncharacterized protein</fullName>
    </submittedName>
</protein>
<keyword evidence="3" id="KW-1185">Reference proteome</keyword>
<evidence type="ECO:0000256" key="1">
    <source>
        <dbReference type="SAM" id="MobiDB-lite"/>
    </source>
</evidence>
<accession>M4FAM1</accession>
<feature type="region of interest" description="Disordered" evidence="1">
    <location>
        <begin position="216"/>
        <end position="253"/>
    </location>
</feature>